<proteinExistence type="predicted"/>
<protein>
    <submittedName>
        <fullName evidence="1">Uncharacterized protein</fullName>
    </submittedName>
</protein>
<accession>A0A8S5QSC4</accession>
<organism evidence="1">
    <name type="scientific">Podoviridae sp. ctaUh10</name>
    <dbReference type="NCBI Taxonomy" id="2826563"/>
    <lineage>
        <taxon>Viruses</taxon>
        <taxon>Duplodnaviria</taxon>
        <taxon>Heunggongvirae</taxon>
        <taxon>Uroviricota</taxon>
        <taxon>Caudoviricetes</taxon>
    </lineage>
</organism>
<evidence type="ECO:0000313" key="1">
    <source>
        <dbReference type="EMBL" id="DAE21729.1"/>
    </source>
</evidence>
<reference evidence="1" key="1">
    <citation type="journal article" date="2021" name="Proc. Natl. Acad. Sci. U.S.A.">
        <title>A Catalog of Tens of Thousands of Viruses from Human Metagenomes Reveals Hidden Associations with Chronic Diseases.</title>
        <authorList>
            <person name="Tisza M.J."/>
            <person name="Buck C.B."/>
        </authorList>
    </citation>
    <scope>NUCLEOTIDE SEQUENCE</scope>
    <source>
        <strain evidence="1">CtaUh10</strain>
    </source>
</reference>
<dbReference type="EMBL" id="BK015716">
    <property type="protein sequence ID" value="DAE21729.1"/>
    <property type="molecule type" value="Genomic_DNA"/>
</dbReference>
<sequence>MYVRGWLHSWTCGGCVYADSYWRLRAFWAGVKHKSGMPKRCPDLQLWHDMWSLGNESEELEF</sequence>
<name>A0A8S5QSC4_9CAUD</name>